<proteinExistence type="predicted"/>
<comment type="caution">
    <text evidence="1">The sequence shown here is derived from an EMBL/GenBank/DDBJ whole genome shotgun (WGS) entry which is preliminary data.</text>
</comment>
<evidence type="ECO:0000313" key="2">
    <source>
        <dbReference type="Proteomes" id="UP001157502"/>
    </source>
</evidence>
<reference evidence="1" key="1">
    <citation type="submission" date="2021-05" db="EMBL/GenBank/DDBJ databases">
        <authorList>
            <person name="Pan Q."/>
            <person name="Jouanno E."/>
            <person name="Zahm M."/>
            <person name="Klopp C."/>
            <person name="Cabau C."/>
            <person name="Louis A."/>
            <person name="Berthelot C."/>
            <person name="Parey E."/>
            <person name="Roest Crollius H."/>
            <person name="Montfort J."/>
            <person name="Robinson-Rechavi M."/>
            <person name="Bouchez O."/>
            <person name="Lampietro C."/>
            <person name="Lopez Roques C."/>
            <person name="Donnadieu C."/>
            <person name="Postlethwait J."/>
            <person name="Bobe J."/>
            <person name="Dillon D."/>
            <person name="Chandos A."/>
            <person name="von Hippel F."/>
            <person name="Guiguen Y."/>
        </authorList>
    </citation>
    <scope>NUCLEOTIDE SEQUENCE</scope>
    <source>
        <strain evidence="1">YG-Jan2019</strain>
    </source>
</reference>
<keyword evidence="2" id="KW-1185">Reference proteome</keyword>
<dbReference type="Proteomes" id="UP001157502">
    <property type="component" value="Chromosome 16"/>
</dbReference>
<accession>A0ACC2G9S7</accession>
<sequence>MEGEVKQHGGQRPHLSLARCWNWSTGIHPTKYIRSLRAPGPMVRLGGPRVITPIVLRRVQSSVVTGTAGDAGLRFLADGEAARQIPTPVSYFNSQRVTVGNLDTTSVPDR</sequence>
<organism evidence="1 2">
    <name type="scientific">Dallia pectoralis</name>
    <name type="common">Alaska blackfish</name>
    <dbReference type="NCBI Taxonomy" id="75939"/>
    <lineage>
        <taxon>Eukaryota</taxon>
        <taxon>Metazoa</taxon>
        <taxon>Chordata</taxon>
        <taxon>Craniata</taxon>
        <taxon>Vertebrata</taxon>
        <taxon>Euteleostomi</taxon>
        <taxon>Actinopterygii</taxon>
        <taxon>Neopterygii</taxon>
        <taxon>Teleostei</taxon>
        <taxon>Protacanthopterygii</taxon>
        <taxon>Esociformes</taxon>
        <taxon>Umbridae</taxon>
        <taxon>Dallia</taxon>
    </lineage>
</organism>
<protein>
    <submittedName>
        <fullName evidence="1">Uncharacterized protein</fullName>
    </submittedName>
</protein>
<dbReference type="EMBL" id="CM055743">
    <property type="protein sequence ID" value="KAJ8000341.1"/>
    <property type="molecule type" value="Genomic_DNA"/>
</dbReference>
<evidence type="ECO:0000313" key="1">
    <source>
        <dbReference type="EMBL" id="KAJ8000341.1"/>
    </source>
</evidence>
<name>A0ACC2G9S7_DALPE</name>
<gene>
    <name evidence="1" type="ORF">DPEC_G00203820</name>
</gene>